<gene>
    <name evidence="1" type="ORF">IAA60_00885</name>
</gene>
<proteinExistence type="predicted"/>
<accession>A0A9D1KQD0</accession>
<dbReference type="EMBL" id="DVLU01000006">
    <property type="protein sequence ID" value="HIT84437.1"/>
    <property type="molecule type" value="Genomic_DNA"/>
</dbReference>
<dbReference type="AlphaFoldDB" id="A0A9D1KQD0"/>
<sequence length="297" mass="32225">MNLDLNFSALTKLKDWWQQVKNNFSIIQSECNETRAIAENACTKEQAQAYVAEFAGSSAEYMAAIEAFAELYEENGASLGALEELVGARVPYTEIQNFDADDAAENGVYVCTAGTVNTPSESGVLISFSDALTTGFQLWFPETGGGIYRREGTGAWAKTDAAMDERVTELETAGAQAMQKSDVVFGTYTGNAPQQPGYDTVHSQTINLGFTPKAVIVCRNSYQMYFENGLRNGVGGGLALEGHPIDVDHSGWQPVEIVTNGFKVSTVISDSDDYAVANNYGDTYHFIAFKNGQIVEK</sequence>
<evidence type="ECO:0000313" key="2">
    <source>
        <dbReference type="Proteomes" id="UP000824165"/>
    </source>
</evidence>
<comment type="caution">
    <text evidence="1">The sequence shown here is derived from an EMBL/GenBank/DDBJ whole genome shotgun (WGS) entry which is preliminary data.</text>
</comment>
<reference evidence="1" key="2">
    <citation type="journal article" date="2021" name="PeerJ">
        <title>Extensive microbial diversity within the chicken gut microbiome revealed by metagenomics and culture.</title>
        <authorList>
            <person name="Gilroy R."/>
            <person name="Ravi A."/>
            <person name="Getino M."/>
            <person name="Pursley I."/>
            <person name="Horton D.L."/>
            <person name="Alikhan N.F."/>
            <person name="Baker D."/>
            <person name="Gharbi K."/>
            <person name="Hall N."/>
            <person name="Watson M."/>
            <person name="Adriaenssens E.M."/>
            <person name="Foster-Nyarko E."/>
            <person name="Jarju S."/>
            <person name="Secka A."/>
            <person name="Antonio M."/>
            <person name="Oren A."/>
            <person name="Chaudhuri R.R."/>
            <person name="La Ragione R."/>
            <person name="Hildebrand F."/>
            <person name="Pallen M.J."/>
        </authorList>
    </citation>
    <scope>NUCLEOTIDE SEQUENCE</scope>
    <source>
        <strain evidence="1">CHK181-108</strain>
    </source>
</reference>
<name>A0A9D1KQD0_9FIRM</name>
<protein>
    <submittedName>
        <fullName evidence="1">Uncharacterized protein</fullName>
    </submittedName>
</protein>
<dbReference type="Proteomes" id="UP000824165">
    <property type="component" value="Unassembled WGS sequence"/>
</dbReference>
<reference evidence="1" key="1">
    <citation type="submission" date="2020-10" db="EMBL/GenBank/DDBJ databases">
        <authorList>
            <person name="Gilroy R."/>
        </authorList>
    </citation>
    <scope>NUCLEOTIDE SEQUENCE</scope>
    <source>
        <strain evidence="1">CHK181-108</strain>
    </source>
</reference>
<evidence type="ECO:0000313" key="1">
    <source>
        <dbReference type="EMBL" id="HIT84437.1"/>
    </source>
</evidence>
<organism evidence="1 2">
    <name type="scientific">Candidatus Ornithomonoglobus intestinigallinarum</name>
    <dbReference type="NCBI Taxonomy" id="2840894"/>
    <lineage>
        <taxon>Bacteria</taxon>
        <taxon>Bacillati</taxon>
        <taxon>Bacillota</taxon>
        <taxon>Clostridia</taxon>
        <taxon>Candidatus Ornithomonoglobus</taxon>
    </lineage>
</organism>